<evidence type="ECO:0000256" key="1">
    <source>
        <dbReference type="ARBA" id="ARBA00022490"/>
    </source>
</evidence>
<organism evidence="8 9">
    <name type="scientific">Xylanibacter ruminicola</name>
    <name type="common">Prevotella ruminicola</name>
    <dbReference type="NCBI Taxonomy" id="839"/>
    <lineage>
        <taxon>Bacteria</taxon>
        <taxon>Pseudomonadati</taxon>
        <taxon>Bacteroidota</taxon>
        <taxon>Bacteroidia</taxon>
        <taxon>Bacteroidales</taxon>
        <taxon>Prevotellaceae</taxon>
        <taxon>Xylanibacter</taxon>
    </lineage>
</organism>
<dbReference type="GO" id="GO:0003723">
    <property type="term" value="F:RNA binding"/>
    <property type="evidence" value="ECO:0007669"/>
    <property type="project" value="UniProtKB-UniRule"/>
</dbReference>
<dbReference type="Pfam" id="PF13636">
    <property type="entry name" value="Methyltranf_PUA"/>
    <property type="match status" value="1"/>
</dbReference>
<feature type="binding site" evidence="6">
    <location>
        <begin position="117"/>
        <end position="123"/>
    </location>
    <ligand>
        <name>S-adenosyl-L-methionine</name>
        <dbReference type="ChEBI" id="CHEBI:59789"/>
    </ligand>
</feature>
<dbReference type="SUPFAM" id="SSF53335">
    <property type="entry name" value="S-adenosyl-L-methionine-dependent methyltransferases"/>
    <property type="match status" value="1"/>
</dbReference>
<dbReference type="InterPro" id="IPR023267">
    <property type="entry name" value="RCMT"/>
</dbReference>
<keyword evidence="3 6" id="KW-0808">Transferase</keyword>
<reference evidence="8" key="1">
    <citation type="submission" date="2019-04" db="EMBL/GenBank/DDBJ databases">
        <title>Evolution of Biomass-Degrading Anaerobic Consortia Revealed by Metagenomics.</title>
        <authorList>
            <person name="Peng X."/>
        </authorList>
    </citation>
    <scope>NUCLEOTIDE SEQUENCE</scope>
    <source>
        <strain evidence="8">SIG140</strain>
    </source>
</reference>
<evidence type="ECO:0000256" key="6">
    <source>
        <dbReference type="PROSITE-ProRule" id="PRU01023"/>
    </source>
</evidence>
<evidence type="ECO:0000256" key="4">
    <source>
        <dbReference type="ARBA" id="ARBA00022691"/>
    </source>
</evidence>
<gene>
    <name evidence="8" type="ORF">E7101_00410</name>
</gene>
<evidence type="ECO:0000313" key="9">
    <source>
        <dbReference type="Proteomes" id="UP000806522"/>
    </source>
</evidence>
<evidence type="ECO:0000256" key="3">
    <source>
        <dbReference type="ARBA" id="ARBA00022679"/>
    </source>
</evidence>
<dbReference type="Pfam" id="PF01189">
    <property type="entry name" value="Methyltr_RsmB-F"/>
    <property type="match status" value="1"/>
</dbReference>
<dbReference type="InterPro" id="IPR029063">
    <property type="entry name" value="SAM-dependent_MTases_sf"/>
</dbReference>
<comment type="caution">
    <text evidence="8">The sequence shown here is derived from an EMBL/GenBank/DDBJ whole genome shotgun (WGS) entry which is preliminary data.</text>
</comment>
<dbReference type="PANTHER" id="PTHR22807">
    <property type="entry name" value="NOP2 YEAST -RELATED NOL1/NOP2/FMU SUN DOMAIN-CONTAINING"/>
    <property type="match status" value="1"/>
</dbReference>
<feature type="domain" description="SAM-dependent MTase RsmB/NOP-type" evidence="7">
    <location>
        <begin position="1"/>
        <end position="314"/>
    </location>
</feature>
<evidence type="ECO:0000256" key="2">
    <source>
        <dbReference type="ARBA" id="ARBA00022603"/>
    </source>
</evidence>
<dbReference type="Gene3D" id="3.40.50.150">
    <property type="entry name" value="Vaccinia Virus protein VP39"/>
    <property type="match status" value="1"/>
</dbReference>
<evidence type="ECO:0000313" key="8">
    <source>
        <dbReference type="EMBL" id="MBE6269407.1"/>
    </source>
</evidence>
<dbReference type="InterPro" id="IPR027391">
    <property type="entry name" value="Nol1_Nop2_Fmu_2"/>
</dbReference>
<keyword evidence="5 6" id="KW-0694">RNA-binding</keyword>
<keyword evidence="1" id="KW-0963">Cytoplasm</keyword>
<dbReference type="InterPro" id="IPR049560">
    <property type="entry name" value="MeTrfase_RsmB-F_NOP2_cat"/>
</dbReference>
<dbReference type="GO" id="GO:0008173">
    <property type="term" value="F:RNA methyltransferase activity"/>
    <property type="evidence" value="ECO:0007669"/>
    <property type="project" value="InterPro"/>
</dbReference>
<evidence type="ECO:0000259" key="7">
    <source>
        <dbReference type="PROSITE" id="PS51686"/>
    </source>
</evidence>
<dbReference type="AlphaFoldDB" id="A0A9D5NZ96"/>
<feature type="binding site" evidence="6">
    <location>
        <position position="141"/>
    </location>
    <ligand>
        <name>S-adenosyl-L-methionine</name>
        <dbReference type="ChEBI" id="CHEBI:59789"/>
    </ligand>
</feature>
<evidence type="ECO:0000256" key="5">
    <source>
        <dbReference type="ARBA" id="ARBA00022884"/>
    </source>
</evidence>
<protein>
    <recommendedName>
        <fullName evidence="7">SAM-dependent MTase RsmB/NOP-type domain-containing protein</fullName>
    </recommendedName>
</protein>
<keyword evidence="4 6" id="KW-0949">S-adenosyl-L-methionine</keyword>
<feature type="active site" description="Nucleophile" evidence="6">
    <location>
        <position position="248"/>
    </location>
</feature>
<dbReference type="PROSITE" id="PS51686">
    <property type="entry name" value="SAM_MT_RSMB_NOP"/>
    <property type="match status" value="1"/>
</dbReference>
<proteinExistence type="inferred from homology"/>
<dbReference type="GO" id="GO:0001510">
    <property type="term" value="P:RNA methylation"/>
    <property type="evidence" value="ECO:0007669"/>
    <property type="project" value="InterPro"/>
</dbReference>
<dbReference type="Pfam" id="PF17125">
    <property type="entry name" value="Methyltr_RsmF_N"/>
    <property type="match status" value="1"/>
</dbReference>
<dbReference type="PANTHER" id="PTHR22807:SF30">
    <property type="entry name" value="28S RRNA (CYTOSINE(4447)-C(5))-METHYLTRANSFERASE-RELATED"/>
    <property type="match status" value="1"/>
</dbReference>
<name>A0A9D5NZ96_XYLRU</name>
<comment type="similarity">
    <text evidence="6">Belongs to the class I-like SAM-binding methyltransferase superfamily. RsmB/NOP family.</text>
</comment>
<dbReference type="InterPro" id="IPR001678">
    <property type="entry name" value="MeTrfase_RsmB-F_NOP2_dom"/>
</dbReference>
<dbReference type="Proteomes" id="UP000806522">
    <property type="component" value="Unassembled WGS sequence"/>
</dbReference>
<keyword evidence="2 6" id="KW-0489">Methyltransferase</keyword>
<dbReference type="Gene3D" id="2.30.130.60">
    <property type="match status" value="1"/>
</dbReference>
<dbReference type="Gene3D" id="3.30.70.1170">
    <property type="entry name" value="Sun protein, domain 3"/>
    <property type="match status" value="1"/>
</dbReference>
<feature type="binding site" evidence="6">
    <location>
        <position position="171"/>
    </location>
    <ligand>
        <name>S-adenosyl-L-methionine</name>
        <dbReference type="ChEBI" id="CHEBI:59789"/>
    </ligand>
</feature>
<sequence>MMVNLPAEFVAETRRIMGDERFNRYLGAFEEDAPTSIRVNPRIMGDGCLVMGDGEKQVPWCPEGYYLQDRPQFTFDPLLHAGCYYVQEASSMFVTHILRSINQHLSPATYHLALDLCAAPGGKSTALRQVLPDDCVLISNEPMGNRAQILLENVTKWNGPNHIVTNNYPRDFRRAKLKFFDKRSGTAGFDLILCDVPCSGEGMFRKDPATISEWSPQHVEQCWQLQREIVADAWECLNPGGIMIYSTCTFNTKENEENIQWILDNYDAEVLDIPVDPSWHITGSLLEGFNQPVYRFIPGITRGEGLFVCALRKISRKDEGRRSKEISSADIIKNKNMKVLDPGILLPPSSLLPPKVDVDYADALKYLRGEALVLPTDTPRGIVTITYQGQALGPAKNIGNRANNLYPKPWRIKSTHLPSEAPKVIGKIKK</sequence>
<feature type="binding site" evidence="6">
    <location>
        <position position="195"/>
    </location>
    <ligand>
        <name>S-adenosyl-L-methionine</name>
        <dbReference type="ChEBI" id="CHEBI:59789"/>
    </ligand>
</feature>
<dbReference type="EMBL" id="SUYC01000001">
    <property type="protein sequence ID" value="MBE6269407.1"/>
    <property type="molecule type" value="Genomic_DNA"/>
</dbReference>
<dbReference type="PRINTS" id="PR02008">
    <property type="entry name" value="RCMTFAMILY"/>
</dbReference>
<dbReference type="InterPro" id="IPR031341">
    <property type="entry name" value="Methyltr_RsmF_N"/>
</dbReference>
<accession>A0A9D5NZ96</accession>